<evidence type="ECO:0000313" key="5">
    <source>
        <dbReference type="Proteomes" id="UP000321301"/>
    </source>
</evidence>
<dbReference type="PIRSF" id="PIRSF001267">
    <property type="entry name" value="Pyrophosphatase_GppA_Ppx"/>
    <property type="match status" value="1"/>
</dbReference>
<dbReference type="InterPro" id="IPR050273">
    <property type="entry name" value="GppA/Ppx_hydrolase"/>
</dbReference>
<sequence length="510" mass="57239">MNIAAIDIGTNSIHMIIVKVQSRTHFDILMQEKSMVKLGVGVFANKELSKEAMDLGVATVQRYVQLADQYGVDDIIVSATSATREAKNGREFLDRLIHEAGVSPQLISGKEEAKLIFLAVREAIAIKNEKLLVIDIGGGSTEAVIGDQNQIFYGNSMKLGVLRLWDFIGNQTKINGKTQKELKAHIKQAASAVVEKINQTGFDRVIGTSGTIRALAEACLIKADNLAPEIVNAETVKLKDLIKLRDRLLDASPEERSEIPGINSNRADAIHLGALLLVEILTQINASVITISDASLRDGMIINYLEKHGILIEEVSQGKSLKEKSCIRLAIKYDTDLMEKRHVMKIALQLFDQLKHLHEADDYERDLISHAALIYDIGLFVAFQDYHKHSRYLIKNSQLRGFTNDEVFLLGHLARYHRKKGPGKSQKKYRKLEKPQKKTLKLLAGILRIAIGLDKTKNQWVRNINCEEKANLLEIKVFGEENMDLEIWEAQRYADTLAKYLKKEIVLMVG</sequence>
<name>A0A512CEV5_9BACT</name>
<evidence type="ECO:0000313" key="4">
    <source>
        <dbReference type="EMBL" id="GEO22761.1"/>
    </source>
</evidence>
<dbReference type="SUPFAM" id="SSF109604">
    <property type="entry name" value="HD-domain/PDEase-like"/>
    <property type="match status" value="1"/>
</dbReference>
<comment type="caution">
    <text evidence="4">The sequence shown here is derived from an EMBL/GenBank/DDBJ whole genome shotgun (WGS) entry which is preliminary data.</text>
</comment>
<reference evidence="4 5" key="1">
    <citation type="submission" date="2019-07" db="EMBL/GenBank/DDBJ databases">
        <title>Whole genome shotgun sequence of Cyclobacterium qasimii NBRC 106168.</title>
        <authorList>
            <person name="Hosoyama A."/>
            <person name="Uohara A."/>
            <person name="Ohji S."/>
            <person name="Ichikawa N."/>
        </authorList>
    </citation>
    <scope>NUCLEOTIDE SEQUENCE [LARGE SCALE GENOMIC DNA]</scope>
    <source>
        <strain evidence="4 5">NBRC 106168</strain>
    </source>
</reference>
<feature type="domain" description="Ppx/GppA phosphatase N-terminal" evidence="2">
    <location>
        <begin position="18"/>
        <end position="308"/>
    </location>
</feature>
<dbReference type="InterPro" id="IPR048950">
    <property type="entry name" value="Ppx_GppA_C"/>
</dbReference>
<organism evidence="4 5">
    <name type="scientific">Cyclobacterium qasimii</name>
    <dbReference type="NCBI Taxonomy" id="1350429"/>
    <lineage>
        <taxon>Bacteria</taxon>
        <taxon>Pseudomonadati</taxon>
        <taxon>Bacteroidota</taxon>
        <taxon>Cytophagia</taxon>
        <taxon>Cytophagales</taxon>
        <taxon>Cyclobacteriaceae</taxon>
        <taxon>Cyclobacterium</taxon>
    </lineage>
</organism>
<dbReference type="CDD" id="cd24006">
    <property type="entry name" value="ASKHA_NBD_PPX_GppA"/>
    <property type="match status" value="1"/>
</dbReference>
<proteinExistence type="predicted"/>
<dbReference type="PANTHER" id="PTHR30005">
    <property type="entry name" value="EXOPOLYPHOSPHATASE"/>
    <property type="match status" value="1"/>
</dbReference>
<dbReference type="InterPro" id="IPR030673">
    <property type="entry name" value="PyroPPase_GppA_Ppx"/>
</dbReference>
<keyword evidence="1" id="KW-0378">Hydrolase</keyword>
<dbReference type="PANTHER" id="PTHR30005:SF0">
    <property type="entry name" value="RETROGRADE REGULATION PROTEIN 2"/>
    <property type="match status" value="1"/>
</dbReference>
<dbReference type="EMBL" id="BJYV01000016">
    <property type="protein sequence ID" value="GEO22761.1"/>
    <property type="molecule type" value="Genomic_DNA"/>
</dbReference>
<dbReference type="Pfam" id="PF21447">
    <property type="entry name" value="Ppx-GppA_III"/>
    <property type="match status" value="1"/>
</dbReference>
<accession>A0A512CEV5</accession>
<dbReference type="SUPFAM" id="SSF53067">
    <property type="entry name" value="Actin-like ATPase domain"/>
    <property type="match status" value="2"/>
</dbReference>
<keyword evidence="5" id="KW-1185">Reference proteome</keyword>
<dbReference type="AlphaFoldDB" id="A0A512CEV5"/>
<dbReference type="Gene3D" id="1.10.3210.10">
    <property type="entry name" value="Hypothetical protein af1432"/>
    <property type="match status" value="1"/>
</dbReference>
<evidence type="ECO:0000259" key="2">
    <source>
        <dbReference type="Pfam" id="PF02541"/>
    </source>
</evidence>
<dbReference type="Pfam" id="PF02541">
    <property type="entry name" value="Ppx-GppA"/>
    <property type="match status" value="1"/>
</dbReference>
<dbReference type="Gene3D" id="3.30.420.40">
    <property type="match status" value="1"/>
</dbReference>
<dbReference type="Gene3D" id="3.30.420.150">
    <property type="entry name" value="Exopolyphosphatase. Domain 2"/>
    <property type="match status" value="1"/>
</dbReference>
<dbReference type="GO" id="GO:0016462">
    <property type="term" value="F:pyrophosphatase activity"/>
    <property type="evidence" value="ECO:0007669"/>
    <property type="project" value="TreeGrafter"/>
</dbReference>
<evidence type="ECO:0000259" key="3">
    <source>
        <dbReference type="Pfam" id="PF21447"/>
    </source>
</evidence>
<dbReference type="InterPro" id="IPR003695">
    <property type="entry name" value="Ppx_GppA_N"/>
</dbReference>
<dbReference type="Proteomes" id="UP000321301">
    <property type="component" value="Unassembled WGS sequence"/>
</dbReference>
<dbReference type="InterPro" id="IPR043129">
    <property type="entry name" value="ATPase_NBD"/>
</dbReference>
<dbReference type="RefSeq" id="WP_146948166.1">
    <property type="nucleotide sequence ID" value="NZ_BJYV01000016.1"/>
</dbReference>
<feature type="domain" description="Ppx/GppA phosphatase C-terminal" evidence="3">
    <location>
        <begin position="323"/>
        <end position="473"/>
    </location>
</feature>
<gene>
    <name evidence="4" type="primary">ppx</name>
    <name evidence="4" type="ORF">CQA01_32950</name>
</gene>
<protein>
    <submittedName>
        <fullName evidence="4">Exopolyphosphatase</fullName>
    </submittedName>
</protein>
<evidence type="ECO:0000256" key="1">
    <source>
        <dbReference type="ARBA" id="ARBA00022801"/>
    </source>
</evidence>